<dbReference type="OrthoDB" id="837016at2"/>
<accession>G0J1T5</accession>
<keyword evidence="2" id="KW-0472">Membrane</keyword>
<evidence type="ECO:0000313" key="3">
    <source>
        <dbReference type="EMBL" id="AEL23941.1"/>
    </source>
</evidence>
<name>G0J1T5_CYCMS</name>
<dbReference type="AlphaFoldDB" id="G0J1T5"/>
<protein>
    <submittedName>
        <fullName evidence="3">Uncharacterized protein</fullName>
    </submittedName>
</protein>
<organism evidence="3 4">
    <name type="scientific">Cyclobacterium marinum (strain ATCC 25205 / DSM 745 / LMG 13164 / NCIMB 1802)</name>
    <name type="common">Flectobacillus marinus</name>
    <dbReference type="NCBI Taxonomy" id="880070"/>
    <lineage>
        <taxon>Bacteria</taxon>
        <taxon>Pseudomonadati</taxon>
        <taxon>Bacteroidota</taxon>
        <taxon>Cytophagia</taxon>
        <taxon>Cytophagales</taxon>
        <taxon>Cyclobacteriaceae</taxon>
        <taxon>Cyclobacterium</taxon>
    </lineage>
</organism>
<dbReference type="STRING" id="880070.Cycma_0158"/>
<dbReference type="Proteomes" id="UP000001635">
    <property type="component" value="Chromosome"/>
</dbReference>
<evidence type="ECO:0000256" key="1">
    <source>
        <dbReference type="SAM" id="MobiDB-lite"/>
    </source>
</evidence>
<keyword evidence="4" id="KW-1185">Reference proteome</keyword>
<gene>
    <name evidence="3" type="ordered locus">Cycma_0158</name>
</gene>
<keyword evidence="2" id="KW-1133">Transmembrane helix</keyword>
<feature type="region of interest" description="Disordered" evidence="1">
    <location>
        <begin position="91"/>
        <end position="119"/>
    </location>
</feature>
<keyword evidence="2" id="KW-0812">Transmembrane</keyword>
<evidence type="ECO:0000313" key="4">
    <source>
        <dbReference type="Proteomes" id="UP000001635"/>
    </source>
</evidence>
<reference evidence="4" key="1">
    <citation type="submission" date="2011-07" db="EMBL/GenBank/DDBJ databases">
        <title>The complete genome of Cyclobacterium marinum DSM 745.</title>
        <authorList>
            <person name="Lucas S."/>
            <person name="Han J."/>
            <person name="Lapidus A."/>
            <person name="Bruce D."/>
            <person name="Goodwin L."/>
            <person name="Pitluck S."/>
            <person name="Peters L."/>
            <person name="Kyrpides N."/>
            <person name="Mavromatis K."/>
            <person name="Ivanova N."/>
            <person name="Ovchinnikova G."/>
            <person name="Chertkov O."/>
            <person name="Detter J.C."/>
            <person name="Tapia R."/>
            <person name="Han C."/>
            <person name="Land M."/>
            <person name="Hauser L."/>
            <person name="Markowitz V."/>
            <person name="Cheng J.-F."/>
            <person name="Hugenholtz P."/>
            <person name="Woyke T."/>
            <person name="Wu D."/>
            <person name="Tindall B."/>
            <person name="Schuetze A."/>
            <person name="Brambilla E."/>
            <person name="Klenk H.-P."/>
            <person name="Eisen J.A."/>
        </authorList>
    </citation>
    <scope>NUCLEOTIDE SEQUENCE [LARGE SCALE GENOMIC DNA]</scope>
    <source>
        <strain evidence="4">ATCC 25205 / DSM 745 / LMG 13164 / NCIMB 1802</strain>
    </source>
</reference>
<feature type="transmembrane region" description="Helical" evidence="2">
    <location>
        <begin position="56"/>
        <end position="78"/>
    </location>
</feature>
<sequence length="221" mass="25299">MKTHNPNPELWNKILERKTFDKQLEENSRKLPFREPNAEIWGQIEKRLEEPKRPVIWYYLGAAVIAMFMLFSGIAYFFPAKVDEKTPLLTEKTASTAPENSAARKSMNPPSKTSEKITTNELPPSKVAISSTLKREKIVPIEAEPIVLSPFQIKKEHTIAKASIYRPMADNIKTYHEVKITWEAEKPKSSGSPFGRKEKIQVENVNYPTATIQVKFNKSKN</sequence>
<feature type="compositionally biased region" description="Polar residues" evidence="1">
    <location>
        <begin position="108"/>
        <end position="119"/>
    </location>
</feature>
<dbReference type="RefSeq" id="WP_014018240.1">
    <property type="nucleotide sequence ID" value="NC_015914.1"/>
</dbReference>
<proteinExistence type="predicted"/>
<dbReference type="KEGG" id="cmr:Cycma_0158"/>
<dbReference type="EMBL" id="CP002955">
    <property type="protein sequence ID" value="AEL23941.1"/>
    <property type="molecule type" value="Genomic_DNA"/>
</dbReference>
<dbReference type="HOGENOM" id="CLU_1207771_0_0_10"/>
<evidence type="ECO:0000256" key="2">
    <source>
        <dbReference type="SAM" id="Phobius"/>
    </source>
</evidence>